<evidence type="ECO:0000259" key="1">
    <source>
        <dbReference type="Pfam" id="PF09362"/>
    </source>
</evidence>
<dbReference type="AlphaFoldDB" id="A0A3S4AQK2"/>
<organism evidence="2 3">
    <name type="scientific">Thermothielavioides terrestris</name>
    <dbReference type="NCBI Taxonomy" id="2587410"/>
    <lineage>
        <taxon>Eukaryota</taxon>
        <taxon>Fungi</taxon>
        <taxon>Dikarya</taxon>
        <taxon>Ascomycota</taxon>
        <taxon>Pezizomycotina</taxon>
        <taxon>Sordariomycetes</taxon>
        <taxon>Sordariomycetidae</taxon>
        <taxon>Sordariales</taxon>
        <taxon>Chaetomiaceae</taxon>
        <taxon>Thermothielavioides</taxon>
    </lineage>
</organism>
<dbReference type="Proteomes" id="UP000289323">
    <property type="component" value="Unassembled WGS sequence"/>
</dbReference>
<sequence>MVPATHDLVRDSTCTSCTFSEDFSNYWTAVLYFRARNGTYKRVRQFPNVGLRTDGGITVYYIPPYDGKTTVTAFKPGFRMLVGDAGLRSAEGMQRQICHRCLGAEYNQGGAPCTGSDSKELPKHFCDGGIRTTITFPTCWDGKNIDSPDHKSHVAYPKSGSFETTGPCPDTHPVRLPQLMYEVMWDTREFNSKDLWPEDGSQPFVWSTGDSVGYSQHGDYMFGWKGDSLQRALNARCGNAVCKELRTQTSEEAMKCTLPQDVPEDVDGYWQLALGRPAPSSVFGLIPSKTPKRRRRHNVTICSGEPVCPQQSGKDLGIQYGHCYVLRALSGLYLGHDYATKYEVMGENPGVVFRVCAGQGDCTTNAGAPVPANGTWYLQDQFGDPNGAGFGWLGGSGDLSVQANSADALLMAGSSACYAGQCSVCIRFPPGGAHAPCPLNPGQSHLGIAANPNSCQPFYWEEVACRSEQ</sequence>
<dbReference type="InterPro" id="IPR018535">
    <property type="entry name" value="DUF1996"/>
</dbReference>
<feature type="domain" description="DUF1996" evidence="1">
    <location>
        <begin position="5"/>
        <end position="224"/>
    </location>
</feature>
<protein>
    <submittedName>
        <fullName evidence="2">8f355894-8f4c-4119-95d7-5bfa5be5ee9c</fullName>
    </submittedName>
</protein>
<dbReference type="PANTHER" id="PTHR43662">
    <property type="match status" value="1"/>
</dbReference>
<accession>A0A3S4AQK2</accession>
<dbReference type="PANTHER" id="PTHR43662:SF2">
    <property type="entry name" value="DUF1996 DOMAIN-CONTAINING PROTEIN"/>
    <property type="match status" value="1"/>
</dbReference>
<proteinExistence type="predicted"/>
<evidence type="ECO:0000313" key="2">
    <source>
        <dbReference type="EMBL" id="SPQ23438.1"/>
    </source>
</evidence>
<evidence type="ECO:0000313" key="3">
    <source>
        <dbReference type="Proteomes" id="UP000289323"/>
    </source>
</evidence>
<dbReference type="Pfam" id="PF09362">
    <property type="entry name" value="DUF1996"/>
    <property type="match status" value="1"/>
</dbReference>
<gene>
    <name evidence="2" type="ORF">TT172_LOCUS5857</name>
</gene>
<dbReference type="EMBL" id="OUUZ01000010">
    <property type="protein sequence ID" value="SPQ23438.1"/>
    <property type="molecule type" value="Genomic_DNA"/>
</dbReference>
<reference evidence="2 3" key="1">
    <citation type="submission" date="2018-04" db="EMBL/GenBank/DDBJ databases">
        <authorList>
            <person name="Huttner S."/>
            <person name="Dainat J."/>
        </authorList>
    </citation>
    <scope>NUCLEOTIDE SEQUENCE [LARGE SCALE GENOMIC DNA]</scope>
</reference>
<name>A0A3S4AQK2_9PEZI</name>